<evidence type="ECO:0000256" key="3">
    <source>
        <dbReference type="SAM" id="Phobius"/>
    </source>
</evidence>
<dbReference type="GO" id="GO:0016787">
    <property type="term" value="F:hydrolase activity"/>
    <property type="evidence" value="ECO:0007669"/>
    <property type="project" value="UniProtKB-KW"/>
</dbReference>
<dbReference type="AlphaFoldDB" id="A0A652YP87"/>
<proteinExistence type="predicted"/>
<evidence type="ECO:0000256" key="1">
    <source>
        <dbReference type="ARBA" id="ARBA00022801"/>
    </source>
</evidence>
<accession>A0A652YP87</accession>
<comment type="caution">
    <text evidence="4">The sequence shown here is derived from an EMBL/GenBank/DDBJ whole genome shotgun (WGS) entry which is preliminary data.</text>
</comment>
<feature type="transmembrane region" description="Helical" evidence="3">
    <location>
        <begin position="28"/>
        <end position="48"/>
    </location>
</feature>
<dbReference type="Gene3D" id="2.40.260.10">
    <property type="entry name" value="Sortase"/>
    <property type="match status" value="1"/>
</dbReference>
<dbReference type="SUPFAM" id="SSF63817">
    <property type="entry name" value="Sortase"/>
    <property type="match status" value="1"/>
</dbReference>
<keyword evidence="1" id="KW-0378">Hydrolase</keyword>
<gene>
    <name evidence="4" type="ORF">FNL38_104192</name>
</gene>
<name>A0A652YP87_NOCGL</name>
<keyword evidence="3" id="KW-1133">Transmembrane helix</keyword>
<dbReference type="EMBL" id="VNIQ01000004">
    <property type="protein sequence ID" value="TYQ03824.1"/>
    <property type="molecule type" value="Genomic_DNA"/>
</dbReference>
<protein>
    <submittedName>
        <fullName evidence="4">Sortase family protein</fullName>
    </submittedName>
</protein>
<keyword evidence="3" id="KW-0812">Transmembrane</keyword>
<dbReference type="Pfam" id="PF04203">
    <property type="entry name" value="Sortase"/>
    <property type="match status" value="1"/>
</dbReference>
<organism evidence="4">
    <name type="scientific">Nocardia globerula</name>
    <dbReference type="NCBI Taxonomy" id="1818"/>
    <lineage>
        <taxon>Bacteria</taxon>
        <taxon>Bacillati</taxon>
        <taxon>Actinomycetota</taxon>
        <taxon>Actinomycetes</taxon>
        <taxon>Mycobacteriales</taxon>
        <taxon>Nocardiaceae</taxon>
        <taxon>Nocardia</taxon>
    </lineage>
</organism>
<feature type="region of interest" description="Disordered" evidence="2">
    <location>
        <begin position="1"/>
        <end position="23"/>
    </location>
</feature>
<dbReference type="InterPro" id="IPR042001">
    <property type="entry name" value="Sortase_F"/>
</dbReference>
<keyword evidence="3" id="KW-0472">Membrane</keyword>
<reference evidence="4" key="1">
    <citation type="submission" date="2019-07" db="EMBL/GenBank/DDBJ databases">
        <title>Genomic Encyclopedia of Type Strains, Phase IV (KMG-IV): sequencing the most valuable type-strain genomes for metagenomic binning, comparative biology and taxonomic classification.</title>
        <authorList>
            <person name="Goeker M."/>
        </authorList>
    </citation>
    <scope>NUCLEOTIDE SEQUENCE</scope>
    <source>
        <strain evidence="4">DSM 44596</strain>
    </source>
</reference>
<evidence type="ECO:0000256" key="2">
    <source>
        <dbReference type="SAM" id="MobiDB-lite"/>
    </source>
</evidence>
<dbReference type="InterPro" id="IPR023365">
    <property type="entry name" value="Sortase_dom-sf"/>
</dbReference>
<sequence>MTSMNPNPVPDEPGTSSAEPVRRRKSRVFATAAIIIAVTVGLLMTYLGSRSGESTAIPPAPTAGQSAPAVLATADAQMSPATLSLDPLGVQAPIVDASVIDGALTPPGDVSEVGIWLDGAPLDSQTGTTLIAGHVNLAGQGNGALFDLGTVEPGQEIRTSDAAGNSTRWRVTAVVSRAKADGIEESVLAGPDGPRKLAVVTCGGELEFSDGVGNYQDNVYLYADVI</sequence>
<dbReference type="InterPro" id="IPR005754">
    <property type="entry name" value="Sortase"/>
</dbReference>
<dbReference type="CDD" id="cd05829">
    <property type="entry name" value="Sortase_F"/>
    <property type="match status" value="1"/>
</dbReference>
<evidence type="ECO:0000313" key="4">
    <source>
        <dbReference type="EMBL" id="TYQ03824.1"/>
    </source>
</evidence>